<sequence length="72" mass="8101">MCNCSLTLLEGRTPLQCTIIVNVLQAQRNGDPVGWVVTGEDVTLERNALWVPKNLQTENIYWGWLSLRQSAS</sequence>
<gene>
    <name evidence="1" type="ORF">CSA56_09625</name>
</gene>
<dbReference type="Proteomes" id="UP000230821">
    <property type="component" value="Unassembled WGS sequence"/>
</dbReference>
<reference evidence="1 2" key="1">
    <citation type="submission" date="2017-10" db="EMBL/GenBank/DDBJ databases">
        <title>Novel microbial diversity and functional potential in the marine mammal oral microbiome.</title>
        <authorList>
            <person name="Dudek N.K."/>
            <person name="Sun C.L."/>
            <person name="Burstein D."/>
            <person name="Kantor R.S."/>
            <person name="Aliaga Goltsman D.S."/>
            <person name="Bik E.M."/>
            <person name="Thomas B.C."/>
            <person name="Banfield J.F."/>
            <person name="Relman D.A."/>
        </authorList>
    </citation>
    <scope>NUCLEOTIDE SEQUENCE [LARGE SCALE GENOMIC DNA]</scope>
    <source>
        <strain evidence="1">DOLJORAL78_47_16</strain>
    </source>
</reference>
<name>A0A2G6KE74_9BACT</name>
<accession>A0A2G6KE74</accession>
<protein>
    <submittedName>
        <fullName evidence="1">Uncharacterized protein</fullName>
    </submittedName>
</protein>
<organism evidence="1 2">
    <name type="scientific">candidate division KSB3 bacterium</name>
    <dbReference type="NCBI Taxonomy" id="2044937"/>
    <lineage>
        <taxon>Bacteria</taxon>
        <taxon>candidate division KSB3</taxon>
    </lineage>
</organism>
<dbReference type="AlphaFoldDB" id="A0A2G6KE74"/>
<dbReference type="EMBL" id="PDSK01000093">
    <property type="protein sequence ID" value="PIE33935.1"/>
    <property type="molecule type" value="Genomic_DNA"/>
</dbReference>
<proteinExistence type="predicted"/>
<evidence type="ECO:0000313" key="2">
    <source>
        <dbReference type="Proteomes" id="UP000230821"/>
    </source>
</evidence>
<evidence type="ECO:0000313" key="1">
    <source>
        <dbReference type="EMBL" id="PIE33935.1"/>
    </source>
</evidence>
<comment type="caution">
    <text evidence="1">The sequence shown here is derived from an EMBL/GenBank/DDBJ whole genome shotgun (WGS) entry which is preliminary data.</text>
</comment>